<keyword evidence="4" id="KW-0813">Transport</keyword>
<dbReference type="GO" id="GO:0052851">
    <property type="term" value="F:ferric-chelate reductase (NADPH) activity"/>
    <property type="evidence" value="ECO:0007669"/>
    <property type="project" value="UniProtKB-EC"/>
</dbReference>
<dbReference type="PROSITE" id="PS51384">
    <property type="entry name" value="FAD_FR"/>
    <property type="match status" value="1"/>
</dbReference>
<dbReference type="InterPro" id="IPR013130">
    <property type="entry name" value="Fe3_Rdtase_TM_dom"/>
</dbReference>
<dbReference type="Proteomes" id="UP001153365">
    <property type="component" value="Unassembled WGS sequence"/>
</dbReference>
<evidence type="ECO:0000256" key="11">
    <source>
        <dbReference type="ARBA" id="ARBA00023136"/>
    </source>
</evidence>
<feature type="transmembrane region" description="Helical" evidence="14">
    <location>
        <begin position="107"/>
        <end position="127"/>
    </location>
</feature>
<comment type="similarity">
    <text evidence="2">Belongs to the ferric reductase (FRE) family.</text>
</comment>
<dbReference type="SFLD" id="SFLDG01168">
    <property type="entry name" value="Ferric_reductase_subgroup_(FRE"/>
    <property type="match status" value="1"/>
</dbReference>
<dbReference type="Pfam" id="PF01794">
    <property type="entry name" value="Ferric_reduct"/>
    <property type="match status" value="1"/>
</dbReference>
<dbReference type="CDD" id="cd06186">
    <property type="entry name" value="NOX_Duox_like_FAD_NADP"/>
    <property type="match status" value="1"/>
</dbReference>
<feature type="transmembrane region" description="Helical" evidence="14">
    <location>
        <begin position="209"/>
        <end position="229"/>
    </location>
</feature>
<evidence type="ECO:0000256" key="1">
    <source>
        <dbReference type="ARBA" id="ARBA00004651"/>
    </source>
</evidence>
<keyword evidence="11 14" id="KW-0472">Membrane</keyword>
<dbReference type="Pfam" id="PF08030">
    <property type="entry name" value="NAD_binding_6"/>
    <property type="match status" value="1"/>
</dbReference>
<evidence type="ECO:0000256" key="10">
    <source>
        <dbReference type="ARBA" id="ARBA00023065"/>
    </source>
</evidence>
<dbReference type="InterPro" id="IPR017927">
    <property type="entry name" value="FAD-bd_FR_type"/>
</dbReference>
<dbReference type="GO" id="GO:0006879">
    <property type="term" value="P:intracellular iron ion homeostasis"/>
    <property type="evidence" value="ECO:0007669"/>
    <property type="project" value="TreeGrafter"/>
</dbReference>
<dbReference type="InterPro" id="IPR017938">
    <property type="entry name" value="Riboflavin_synthase-like_b-brl"/>
</dbReference>
<feature type="transmembrane region" description="Helical" evidence="14">
    <location>
        <begin position="148"/>
        <end position="169"/>
    </location>
</feature>
<evidence type="ECO:0000313" key="17">
    <source>
        <dbReference type="Proteomes" id="UP001153365"/>
    </source>
</evidence>
<proteinExistence type="inferred from homology"/>
<evidence type="ECO:0000256" key="5">
    <source>
        <dbReference type="ARBA" id="ARBA00022475"/>
    </source>
</evidence>
<evidence type="ECO:0000256" key="12">
    <source>
        <dbReference type="ARBA" id="ARBA00048483"/>
    </source>
</evidence>
<evidence type="ECO:0000256" key="6">
    <source>
        <dbReference type="ARBA" id="ARBA00022692"/>
    </source>
</evidence>
<comment type="subcellular location">
    <subcellularLocation>
        <location evidence="1">Cell membrane</location>
        <topology evidence="1">Multi-pass membrane protein</topology>
    </subcellularLocation>
</comment>
<keyword evidence="6 14" id="KW-0812">Transmembrane</keyword>
<dbReference type="SUPFAM" id="SSF63380">
    <property type="entry name" value="Riboflavin synthase domain-like"/>
    <property type="match status" value="1"/>
</dbReference>
<evidence type="ECO:0000313" key="16">
    <source>
        <dbReference type="EMBL" id="CAH7666400.1"/>
    </source>
</evidence>
<dbReference type="PANTHER" id="PTHR32361">
    <property type="entry name" value="FERRIC/CUPRIC REDUCTASE TRANSMEMBRANE COMPONENT"/>
    <property type="match status" value="1"/>
</dbReference>
<feature type="region of interest" description="Disordered" evidence="13">
    <location>
        <begin position="341"/>
        <end position="366"/>
    </location>
</feature>
<comment type="catalytic activity">
    <reaction evidence="12">
        <text>2 a Fe(II)-siderophore + NADP(+) + H(+) = 2 a Fe(III)-siderophore + NADPH</text>
        <dbReference type="Rhea" id="RHEA:28795"/>
        <dbReference type="Rhea" id="RHEA-COMP:11342"/>
        <dbReference type="Rhea" id="RHEA-COMP:11344"/>
        <dbReference type="ChEBI" id="CHEBI:15378"/>
        <dbReference type="ChEBI" id="CHEBI:29033"/>
        <dbReference type="ChEBI" id="CHEBI:29034"/>
        <dbReference type="ChEBI" id="CHEBI:57783"/>
        <dbReference type="ChEBI" id="CHEBI:58349"/>
        <dbReference type="EC" id="1.16.1.9"/>
    </reaction>
</comment>
<protein>
    <recommendedName>
        <fullName evidence="3">ferric-chelate reductase (NADPH)</fullName>
        <ecNumber evidence="3">1.16.1.9</ecNumber>
    </recommendedName>
</protein>
<comment type="caution">
    <text evidence="16">The sequence shown here is derived from an EMBL/GenBank/DDBJ whole genome shotgun (WGS) entry which is preliminary data.</text>
</comment>
<evidence type="ECO:0000256" key="13">
    <source>
        <dbReference type="SAM" id="MobiDB-lite"/>
    </source>
</evidence>
<evidence type="ECO:0000256" key="3">
    <source>
        <dbReference type="ARBA" id="ARBA00012668"/>
    </source>
</evidence>
<keyword evidence="8 14" id="KW-1133">Transmembrane helix</keyword>
<dbReference type="EC" id="1.16.1.9" evidence="3"/>
<evidence type="ECO:0000259" key="15">
    <source>
        <dbReference type="PROSITE" id="PS51384"/>
    </source>
</evidence>
<dbReference type="Pfam" id="PF08022">
    <property type="entry name" value="FAD_binding_8"/>
    <property type="match status" value="1"/>
</dbReference>
<keyword evidence="5" id="KW-1003">Cell membrane</keyword>
<keyword evidence="10" id="KW-0406">Ion transport</keyword>
<dbReference type="InterPro" id="IPR013121">
    <property type="entry name" value="Fe_red_NAD-bd_6"/>
</dbReference>
<dbReference type="InterPro" id="IPR051410">
    <property type="entry name" value="Ferric/Cupric_Reductase"/>
</dbReference>
<dbReference type="GO" id="GO:0005886">
    <property type="term" value="C:plasma membrane"/>
    <property type="evidence" value="ECO:0007669"/>
    <property type="project" value="UniProtKB-SubCell"/>
</dbReference>
<feature type="transmembrane region" description="Helical" evidence="14">
    <location>
        <begin position="74"/>
        <end position="95"/>
    </location>
</feature>
<evidence type="ECO:0000256" key="8">
    <source>
        <dbReference type="ARBA" id="ARBA00022989"/>
    </source>
</evidence>
<keyword evidence="17" id="KW-1185">Reference proteome</keyword>
<keyword evidence="9" id="KW-0560">Oxidoreductase</keyword>
<sequence>MIRLPKFVQERILYSRSSKTQGFFLLNDSRGKIRNEKERSSPSNSSNKRPNKLYLLSRPIFQAFNLKVPLTGGLNFGQTLIIIVYMVALVILSLYNNTDDATNIVNYRRFGFIALAQLPILVTLSMKNGPLNYFIGQGYEKLNFLHRFIGRMVFVFSLVHGALQIRFQVTIRKSFRLHEASLYGFIALCALFMMAFTGLRFFRSATYQLFLMTHIIGYIVVIVTLWMHTPATQPYIAYIIAATGFDYLMKIVKARVKNATFTAMPGGLTRIEVHGINDGWRAGQHVFIRVMKGRHIFEKHPFTIANAPNSSSPHGGTGHMLLVAKAAGDFTKSIHELAGAPQTSDSLVDVSGKEKGQSSPDLESDNKLSGFKKISSNTTYTVIVDGPYGSFFTDMTQYRNVLLCAGGSGFTFCMSTLEDIVGEAVQGGRKVTRNITIVWSLREPDMIESFGPALENTIAVGQAHDINITLKLFITAQSGINFSQNILPTTLVEFNSTRPDLSQIVDEMINNRSSDKLDGCSGGGLGIGVCGPVQMVDNMGDVVRRLDKDCFDQVGGVTLLS</sequence>
<dbReference type="SFLD" id="SFLDS00052">
    <property type="entry name" value="Ferric_Reductase_Domain"/>
    <property type="match status" value="1"/>
</dbReference>
<accession>A0AAV0AG18</accession>
<feature type="transmembrane region" description="Helical" evidence="14">
    <location>
        <begin position="181"/>
        <end position="202"/>
    </location>
</feature>
<dbReference type="EMBL" id="CALTRL010000107">
    <property type="protein sequence ID" value="CAH7666400.1"/>
    <property type="molecule type" value="Genomic_DNA"/>
</dbReference>
<gene>
    <name evidence="16" type="ORF">PPACK8108_LOCUS752</name>
</gene>
<evidence type="ECO:0000256" key="14">
    <source>
        <dbReference type="SAM" id="Phobius"/>
    </source>
</evidence>
<keyword evidence="7" id="KW-0249">Electron transport</keyword>
<feature type="domain" description="FAD-binding FR-type" evidence="15">
    <location>
        <begin position="249"/>
        <end position="394"/>
    </location>
</feature>
<evidence type="ECO:0000256" key="4">
    <source>
        <dbReference type="ARBA" id="ARBA00022448"/>
    </source>
</evidence>
<dbReference type="InterPro" id="IPR039261">
    <property type="entry name" value="FNR_nucleotide-bd"/>
</dbReference>
<evidence type="ECO:0000256" key="9">
    <source>
        <dbReference type="ARBA" id="ARBA00023002"/>
    </source>
</evidence>
<evidence type="ECO:0000256" key="2">
    <source>
        <dbReference type="ARBA" id="ARBA00006278"/>
    </source>
</evidence>
<dbReference type="InterPro" id="IPR013112">
    <property type="entry name" value="FAD-bd_8"/>
</dbReference>
<dbReference type="AlphaFoldDB" id="A0AAV0AG18"/>
<organism evidence="16 17">
    <name type="scientific">Phakopsora pachyrhizi</name>
    <name type="common">Asian soybean rust disease fungus</name>
    <dbReference type="NCBI Taxonomy" id="170000"/>
    <lineage>
        <taxon>Eukaryota</taxon>
        <taxon>Fungi</taxon>
        <taxon>Dikarya</taxon>
        <taxon>Basidiomycota</taxon>
        <taxon>Pucciniomycotina</taxon>
        <taxon>Pucciniomycetes</taxon>
        <taxon>Pucciniales</taxon>
        <taxon>Phakopsoraceae</taxon>
        <taxon>Phakopsora</taxon>
    </lineage>
</organism>
<dbReference type="SUPFAM" id="SSF52343">
    <property type="entry name" value="Ferredoxin reductase-like, C-terminal NADP-linked domain"/>
    <property type="match status" value="1"/>
</dbReference>
<evidence type="ECO:0000256" key="7">
    <source>
        <dbReference type="ARBA" id="ARBA00022982"/>
    </source>
</evidence>
<name>A0AAV0AG18_PHAPC</name>
<dbReference type="GO" id="GO:0015677">
    <property type="term" value="P:copper ion import"/>
    <property type="evidence" value="ECO:0007669"/>
    <property type="project" value="TreeGrafter"/>
</dbReference>
<dbReference type="Gene3D" id="3.40.50.80">
    <property type="entry name" value="Nucleotide-binding domain of ferredoxin-NADP reductase (FNR) module"/>
    <property type="match status" value="1"/>
</dbReference>
<dbReference type="PANTHER" id="PTHR32361:SF28">
    <property type="entry name" value="FRP1P"/>
    <property type="match status" value="1"/>
</dbReference>
<dbReference type="GO" id="GO:0006826">
    <property type="term" value="P:iron ion transport"/>
    <property type="evidence" value="ECO:0007669"/>
    <property type="project" value="UniProtKB-ARBA"/>
</dbReference>
<reference evidence="16" key="1">
    <citation type="submission" date="2022-06" db="EMBL/GenBank/DDBJ databases">
        <authorList>
            <consortium name="SYNGENTA / RWTH Aachen University"/>
        </authorList>
    </citation>
    <scope>NUCLEOTIDE SEQUENCE</scope>
</reference>